<dbReference type="GO" id="GO:0051750">
    <property type="term" value="F:delta(3,5)-delta(2,4)-dienoyl-CoA isomerase activity"/>
    <property type="evidence" value="ECO:0007669"/>
    <property type="project" value="TreeGrafter"/>
</dbReference>
<dbReference type="EMBL" id="CAMPGE010016707">
    <property type="protein sequence ID" value="CAI2375243.1"/>
    <property type="molecule type" value="Genomic_DNA"/>
</dbReference>
<sequence length="282" mass="31163">MDPGLEKPTSEYIDWKIKDNGVAIVTINRPKKSNALTIQMWKDINDIFEYLNFQDEVRAVLFKAEGKNFTAGIDLMDASEVLFGPIATSGKEVGRKGIYLLKAKIVQDWFSALENCRVPVIAAAHGACIGAGIDLLCSADIRYCTEEAKFSIKEIDLGFVTDIGGLQRFPKVVGNDSWARELLYTARYFDGKEAFDRGFVHKIFKNKEDLLIGAEELADVIASKTPIGVVGTKESIIYSQDNKIEDGLALVRRLTAPLLQSEDVATAGMAVMQKKTPTFSKL</sequence>
<evidence type="ECO:0000256" key="4">
    <source>
        <dbReference type="ARBA" id="ARBA00023098"/>
    </source>
</evidence>
<dbReference type="InterPro" id="IPR001753">
    <property type="entry name" value="Enoyl-CoA_hydra/iso"/>
</dbReference>
<comment type="pathway">
    <text evidence="1">Lipid metabolism; fatty acid beta-oxidation.</text>
</comment>
<evidence type="ECO:0000256" key="2">
    <source>
        <dbReference type="ARBA" id="ARBA00005254"/>
    </source>
</evidence>
<name>A0AAD1XM60_EUPCR</name>
<protein>
    <submittedName>
        <fullName evidence="6">Uncharacterized protein</fullName>
    </submittedName>
</protein>
<comment type="caution">
    <text evidence="6">The sequence shown here is derived from an EMBL/GenBank/DDBJ whole genome shotgun (WGS) entry which is preliminary data.</text>
</comment>
<keyword evidence="5" id="KW-0413">Isomerase</keyword>
<dbReference type="Proteomes" id="UP001295684">
    <property type="component" value="Unassembled WGS sequence"/>
</dbReference>
<evidence type="ECO:0000256" key="5">
    <source>
        <dbReference type="ARBA" id="ARBA00023235"/>
    </source>
</evidence>
<comment type="similarity">
    <text evidence="2">Belongs to the enoyl-CoA hydratase/isomerase family.</text>
</comment>
<proteinExistence type="inferred from homology"/>
<dbReference type="InterPro" id="IPR045002">
    <property type="entry name" value="Ech1-like"/>
</dbReference>
<evidence type="ECO:0000256" key="1">
    <source>
        <dbReference type="ARBA" id="ARBA00005005"/>
    </source>
</evidence>
<dbReference type="PANTHER" id="PTHR43149:SF1">
    <property type="entry name" value="DELTA(3,5)-DELTA(2,4)-DIENOYL-COA ISOMERASE, MITOCHONDRIAL"/>
    <property type="match status" value="1"/>
</dbReference>
<evidence type="ECO:0000313" key="7">
    <source>
        <dbReference type="Proteomes" id="UP001295684"/>
    </source>
</evidence>
<dbReference type="FunFam" id="1.10.12.10:FF:000004">
    <property type="entry name" value="Delta3,5-delta2,4-dienoyl-CoA isomerase"/>
    <property type="match status" value="1"/>
</dbReference>
<dbReference type="Gene3D" id="1.10.12.10">
    <property type="entry name" value="Lyase 2-enoyl-coa Hydratase, Chain A, domain 2"/>
    <property type="match status" value="1"/>
</dbReference>
<dbReference type="InterPro" id="IPR029045">
    <property type="entry name" value="ClpP/crotonase-like_dom_sf"/>
</dbReference>
<dbReference type="GO" id="GO:0006631">
    <property type="term" value="P:fatty acid metabolic process"/>
    <property type="evidence" value="ECO:0007669"/>
    <property type="project" value="UniProtKB-KW"/>
</dbReference>
<evidence type="ECO:0000313" key="6">
    <source>
        <dbReference type="EMBL" id="CAI2375243.1"/>
    </source>
</evidence>
<dbReference type="CDD" id="cd06558">
    <property type="entry name" value="crotonase-like"/>
    <property type="match status" value="1"/>
</dbReference>
<dbReference type="PANTHER" id="PTHR43149">
    <property type="entry name" value="ENOYL-COA HYDRATASE"/>
    <property type="match status" value="1"/>
</dbReference>
<gene>
    <name evidence="6" type="ORF">ECRASSUSDP1_LOCUS16605</name>
</gene>
<reference evidence="6" key="1">
    <citation type="submission" date="2023-07" db="EMBL/GenBank/DDBJ databases">
        <authorList>
            <consortium name="AG Swart"/>
            <person name="Singh M."/>
            <person name="Singh A."/>
            <person name="Seah K."/>
            <person name="Emmerich C."/>
        </authorList>
    </citation>
    <scope>NUCLEOTIDE SEQUENCE</scope>
    <source>
        <strain evidence="6">DP1</strain>
    </source>
</reference>
<keyword evidence="7" id="KW-1185">Reference proteome</keyword>
<organism evidence="6 7">
    <name type="scientific">Euplotes crassus</name>
    <dbReference type="NCBI Taxonomy" id="5936"/>
    <lineage>
        <taxon>Eukaryota</taxon>
        <taxon>Sar</taxon>
        <taxon>Alveolata</taxon>
        <taxon>Ciliophora</taxon>
        <taxon>Intramacronucleata</taxon>
        <taxon>Spirotrichea</taxon>
        <taxon>Hypotrichia</taxon>
        <taxon>Euplotida</taxon>
        <taxon>Euplotidae</taxon>
        <taxon>Moneuplotes</taxon>
    </lineage>
</organism>
<dbReference type="AlphaFoldDB" id="A0AAD1XM60"/>
<dbReference type="Gene3D" id="3.90.226.10">
    <property type="entry name" value="2-enoyl-CoA Hydratase, Chain A, domain 1"/>
    <property type="match status" value="1"/>
</dbReference>
<keyword evidence="3" id="KW-0276">Fatty acid metabolism</keyword>
<dbReference type="InterPro" id="IPR014748">
    <property type="entry name" value="Enoyl-CoA_hydra_C"/>
</dbReference>
<dbReference type="SUPFAM" id="SSF52096">
    <property type="entry name" value="ClpP/crotonase"/>
    <property type="match status" value="1"/>
</dbReference>
<dbReference type="Pfam" id="PF00378">
    <property type="entry name" value="ECH_1"/>
    <property type="match status" value="1"/>
</dbReference>
<accession>A0AAD1XM60</accession>
<evidence type="ECO:0000256" key="3">
    <source>
        <dbReference type="ARBA" id="ARBA00022832"/>
    </source>
</evidence>
<keyword evidence="4" id="KW-0443">Lipid metabolism</keyword>